<reference evidence="1 2" key="1">
    <citation type="submission" date="2020-06" db="EMBL/GenBank/DDBJ databases">
        <authorList>
            <person name="Laughlin A.G."/>
            <person name="Jarecek M.J."/>
            <person name="Silverman I.C."/>
            <person name="Stringfellow A."/>
            <person name="Shaffer C.D."/>
            <person name="Weston-Hafer K.A."/>
            <person name="Garlena R.A."/>
            <person name="Russell D.A."/>
            <person name="Pope W.H."/>
            <person name="Jacobs-Sera D."/>
            <person name="Hatfull G.F."/>
        </authorList>
    </citation>
    <scope>NUCLEOTIDE SEQUENCE [LARGE SCALE GENOMIC DNA]</scope>
</reference>
<protein>
    <submittedName>
        <fullName evidence="1">Uncharacterized protein</fullName>
    </submittedName>
</protein>
<name>A0A7G9UY55_9CAUD</name>
<proteinExistence type="predicted"/>
<dbReference type="Proteomes" id="UP000516223">
    <property type="component" value="Genome"/>
</dbReference>
<gene>
    <name evidence="1" type="primary">38</name>
    <name evidence="1" type="ORF">SEA_ZEIGLE_38</name>
</gene>
<evidence type="ECO:0000313" key="2">
    <source>
        <dbReference type="Proteomes" id="UP000516223"/>
    </source>
</evidence>
<sequence length="109" mass="11856">MVNWLFTTPTVAEAPFAWNPLHERFRIPRAISLVEVAPCEYREVRYDAYTNENDTIAAGLHYFRGGYEHIVDDATKACLIGSGLVTEDNFAPPPGTFGAGGFGEGGFGG</sequence>
<evidence type="ECO:0000313" key="1">
    <source>
        <dbReference type="EMBL" id="QNN98960.1"/>
    </source>
</evidence>
<organism evidence="1 2">
    <name type="scientific">Streptomyces phage Zeigle</name>
    <dbReference type="NCBI Taxonomy" id="2767569"/>
    <lineage>
        <taxon>Viruses</taxon>
        <taxon>Duplodnaviria</taxon>
        <taxon>Heunggongvirae</taxon>
        <taxon>Uroviricota</taxon>
        <taxon>Caudoviricetes</taxon>
        <taxon>Beephvirinae</taxon>
        <taxon>Manuelvirus</taxon>
        <taxon>Manuelvirus JXY1</taxon>
    </lineage>
</organism>
<dbReference type="EMBL" id="MT684596">
    <property type="protein sequence ID" value="QNN98960.1"/>
    <property type="molecule type" value="Genomic_DNA"/>
</dbReference>
<accession>A0A7G9UY55</accession>